<feature type="transmembrane region" description="Helical" evidence="2">
    <location>
        <begin position="109"/>
        <end position="126"/>
    </location>
</feature>
<evidence type="ECO:0000256" key="2">
    <source>
        <dbReference type="SAM" id="Phobius"/>
    </source>
</evidence>
<dbReference type="HOGENOM" id="CLU_972900_0_0_11"/>
<feature type="compositionally biased region" description="Pro residues" evidence="1">
    <location>
        <begin position="225"/>
        <end position="234"/>
    </location>
</feature>
<feature type="compositionally biased region" description="Pro residues" evidence="1">
    <location>
        <begin position="10"/>
        <end position="23"/>
    </location>
</feature>
<feature type="region of interest" description="Disordered" evidence="1">
    <location>
        <begin position="1"/>
        <end position="37"/>
    </location>
</feature>
<evidence type="ECO:0000313" key="3">
    <source>
        <dbReference type="EMBL" id="ADD40732.1"/>
    </source>
</evidence>
<dbReference type="STRING" id="446470.Snas_1022"/>
<name>D3QA20_STANL</name>
<proteinExistence type="predicted"/>
<dbReference type="AlphaFoldDB" id="D3QA20"/>
<evidence type="ECO:0000313" key="4">
    <source>
        <dbReference type="Proteomes" id="UP000000844"/>
    </source>
</evidence>
<feature type="compositionally biased region" description="Low complexity" evidence="1">
    <location>
        <begin position="241"/>
        <end position="261"/>
    </location>
</feature>
<gene>
    <name evidence="3" type="ordered locus">Snas_1022</name>
</gene>
<feature type="transmembrane region" description="Helical" evidence="2">
    <location>
        <begin position="133"/>
        <end position="155"/>
    </location>
</feature>
<keyword evidence="2" id="KW-1133">Transmembrane helix</keyword>
<dbReference type="Proteomes" id="UP000000844">
    <property type="component" value="Chromosome"/>
</dbReference>
<keyword evidence="2" id="KW-0472">Membrane</keyword>
<feature type="compositionally biased region" description="Basic and acidic residues" evidence="1">
    <location>
        <begin position="262"/>
        <end position="273"/>
    </location>
</feature>
<keyword evidence="4" id="KW-1185">Reference proteome</keyword>
<dbReference type="EMBL" id="CP001778">
    <property type="protein sequence ID" value="ADD40732.1"/>
    <property type="molecule type" value="Genomic_DNA"/>
</dbReference>
<evidence type="ECO:0000256" key="1">
    <source>
        <dbReference type="SAM" id="MobiDB-lite"/>
    </source>
</evidence>
<feature type="transmembrane region" description="Helical" evidence="2">
    <location>
        <begin position="53"/>
        <end position="71"/>
    </location>
</feature>
<keyword evidence="2" id="KW-0812">Transmembrane</keyword>
<feature type="transmembrane region" description="Helical" evidence="2">
    <location>
        <begin position="193"/>
        <end position="212"/>
    </location>
</feature>
<organism evidence="3 4">
    <name type="scientific">Stackebrandtia nassauensis (strain DSM 44728 / CIP 108903 / NRRL B-16338 / NBRC 102104 / LLR-40K-21)</name>
    <dbReference type="NCBI Taxonomy" id="446470"/>
    <lineage>
        <taxon>Bacteria</taxon>
        <taxon>Bacillati</taxon>
        <taxon>Actinomycetota</taxon>
        <taxon>Actinomycetes</taxon>
        <taxon>Glycomycetales</taxon>
        <taxon>Glycomycetaceae</taxon>
        <taxon>Stackebrandtia</taxon>
    </lineage>
</organism>
<protein>
    <submittedName>
        <fullName evidence="3">Uncharacterized protein</fullName>
    </submittedName>
</protein>
<accession>D3QA20</accession>
<reference evidence="3 4" key="1">
    <citation type="journal article" date="2009" name="Stand. Genomic Sci.">
        <title>Complete genome sequence of Stackebrandtia nassauensis type strain (LLR-40K-21).</title>
        <authorList>
            <person name="Munk C."/>
            <person name="Lapidus A."/>
            <person name="Copeland A."/>
            <person name="Jando M."/>
            <person name="Mayilraj S."/>
            <person name="Glavina Del Rio T."/>
            <person name="Nolan M."/>
            <person name="Chen F."/>
            <person name="Lucas S."/>
            <person name="Tice H."/>
            <person name="Cheng J.F."/>
            <person name="Han C."/>
            <person name="Detter J.C."/>
            <person name="Bruce D."/>
            <person name="Goodwin L."/>
            <person name="Chain P."/>
            <person name="Pitluck S."/>
            <person name="Goker M."/>
            <person name="Ovchinikova G."/>
            <person name="Pati A."/>
            <person name="Ivanova N."/>
            <person name="Mavromatis K."/>
            <person name="Chen A."/>
            <person name="Palaniappan K."/>
            <person name="Land M."/>
            <person name="Hauser L."/>
            <person name="Chang Y.J."/>
            <person name="Jeffries C.D."/>
            <person name="Bristow J."/>
            <person name="Eisen J.A."/>
            <person name="Markowitz V."/>
            <person name="Hugenholtz P."/>
            <person name="Kyrpides N.C."/>
            <person name="Klenk H.P."/>
        </authorList>
    </citation>
    <scope>NUCLEOTIDE SEQUENCE [LARGE SCALE GENOMIC DNA]</scope>
    <source>
        <strain evidence="4">DSM 44728 / CIP 108903 / NRRL B-16338 / NBRC 102104 / LLR-40K-21</strain>
    </source>
</reference>
<feature type="region of interest" description="Disordered" evidence="1">
    <location>
        <begin position="223"/>
        <end position="286"/>
    </location>
</feature>
<dbReference type="KEGG" id="sna:Snas_1022"/>
<sequence length="286" mass="30030">MSAPQQERPIPSPLATTPPPDLYPPTARQLPAAPAPSGPPMLRALSGQLSSPLPVILAGVGLLLLGLAFFLPLGEYTWGGKAGSDPMSEFSLYGGELTRRVSLSVGEQPAIAALPFTVAAAIALAASRRWLTFGRLASAGLGILVIASEFGRAYLWKTDLQDSIDRLGSFDDIDEGFGFSKKALEDVNVDFGVGLWLFIAGAALLVAAVMVIRPANRPGFVTPPHVAPQHPPAYPQVNQVPPQRFQAPPTAAAPAPAAAPTDADRAVEVHDDPPSLSIYKPPKKDV</sequence>